<evidence type="ECO:0000256" key="1">
    <source>
        <dbReference type="SAM" id="MobiDB-lite"/>
    </source>
</evidence>
<evidence type="ECO:0000313" key="2">
    <source>
        <dbReference type="EMBL" id="RIW35324.1"/>
    </source>
</evidence>
<dbReference type="InterPro" id="IPR010461">
    <property type="entry name" value="ComK"/>
</dbReference>
<dbReference type="OrthoDB" id="2417337at2"/>
<dbReference type="RefSeq" id="WP_119546369.1">
    <property type="nucleotide sequence ID" value="NZ_QXIR01000008.1"/>
</dbReference>
<sequence>MVEKSRIIEEYEINPYTMLIMPIEYGSRTYTEIHEESETLLSPFKPFDIIKKSCEFFGSSYQGRKDGTKRLTGITHKAPIIVDPHSSIYLFPTTSPVKSHCMWVSQDHVLSHTKLNSSEISVTFRDRRSFTLPISYASFEQQMMRTAMLRINYQHRIVHSERNSSSRNFAVYSSRASEQVPAYSWGEKAPGKDRQPY</sequence>
<organism evidence="2 3">
    <name type="scientific">Bacillus salacetis</name>
    <dbReference type="NCBI Taxonomy" id="2315464"/>
    <lineage>
        <taxon>Bacteria</taxon>
        <taxon>Bacillati</taxon>
        <taxon>Bacillota</taxon>
        <taxon>Bacilli</taxon>
        <taxon>Bacillales</taxon>
        <taxon>Bacillaceae</taxon>
        <taxon>Bacillus</taxon>
    </lineage>
</organism>
<reference evidence="2 3" key="1">
    <citation type="submission" date="2018-09" db="EMBL/GenBank/DDBJ databases">
        <title>Bacillus saliacetes sp. nov., isolated from Thai shrimp paste (Ka-pi).</title>
        <authorList>
            <person name="Daroonpunt R."/>
            <person name="Tanasupawat S."/>
            <person name="Yiamsombut S."/>
        </authorList>
    </citation>
    <scope>NUCLEOTIDE SEQUENCE [LARGE SCALE GENOMIC DNA]</scope>
    <source>
        <strain evidence="2 3">SKP7-4</strain>
    </source>
</reference>
<accession>A0A3A1R0W6</accession>
<feature type="region of interest" description="Disordered" evidence="1">
    <location>
        <begin position="174"/>
        <end position="197"/>
    </location>
</feature>
<dbReference type="Pfam" id="PF06338">
    <property type="entry name" value="ComK"/>
    <property type="match status" value="1"/>
</dbReference>
<dbReference type="GO" id="GO:0030420">
    <property type="term" value="P:establishment of competence for transformation"/>
    <property type="evidence" value="ECO:0007669"/>
    <property type="project" value="InterPro"/>
</dbReference>
<dbReference type="AlphaFoldDB" id="A0A3A1R0W6"/>
<proteinExistence type="predicted"/>
<evidence type="ECO:0000313" key="3">
    <source>
        <dbReference type="Proteomes" id="UP000265801"/>
    </source>
</evidence>
<gene>
    <name evidence="2" type="ORF">D3H55_07970</name>
</gene>
<name>A0A3A1R0W6_9BACI</name>
<protein>
    <submittedName>
        <fullName evidence="2">Transcriptional regulator</fullName>
    </submittedName>
</protein>
<comment type="caution">
    <text evidence="2">The sequence shown here is derived from an EMBL/GenBank/DDBJ whole genome shotgun (WGS) entry which is preliminary data.</text>
</comment>
<dbReference type="EMBL" id="QXIR01000008">
    <property type="protein sequence ID" value="RIW35324.1"/>
    <property type="molecule type" value="Genomic_DNA"/>
</dbReference>
<dbReference type="Proteomes" id="UP000265801">
    <property type="component" value="Unassembled WGS sequence"/>
</dbReference>
<dbReference type="PIRSF" id="PIRSF011560">
    <property type="entry name" value="ComK"/>
    <property type="match status" value="1"/>
</dbReference>
<keyword evidence="3" id="KW-1185">Reference proteome</keyword>